<evidence type="ECO:0000259" key="2">
    <source>
        <dbReference type="Pfam" id="PF00535"/>
    </source>
</evidence>
<dbReference type="RefSeq" id="WP_059315601.1">
    <property type="nucleotide sequence ID" value="NZ_CP013987.1"/>
</dbReference>
<dbReference type="InterPro" id="IPR043148">
    <property type="entry name" value="TagF_C"/>
</dbReference>
<evidence type="ECO:0008006" key="6">
    <source>
        <dbReference type="Google" id="ProtNLM"/>
    </source>
</evidence>
<dbReference type="SUPFAM" id="SSF53756">
    <property type="entry name" value="UDP-Glycosyltransferase/glycogen phosphorylase"/>
    <property type="match status" value="2"/>
</dbReference>
<evidence type="ECO:0000313" key="5">
    <source>
        <dbReference type="Proteomes" id="UP000064137"/>
    </source>
</evidence>
<evidence type="ECO:0000256" key="1">
    <source>
        <dbReference type="ARBA" id="ARBA00022519"/>
    </source>
</evidence>
<dbReference type="PANTHER" id="PTHR43179:SF7">
    <property type="entry name" value="RHAMNOSYLTRANSFERASE WBBL"/>
    <property type="match status" value="1"/>
</dbReference>
<feature type="domain" description="Methyltransferase" evidence="3">
    <location>
        <begin position="45"/>
        <end position="152"/>
    </location>
</feature>
<name>A0A0U4VQX3_9PSED</name>
<dbReference type="InterPro" id="IPR029044">
    <property type="entry name" value="Nucleotide-diphossugar_trans"/>
</dbReference>
<evidence type="ECO:0000313" key="4">
    <source>
        <dbReference type="EMBL" id="ALZ85447.1"/>
    </source>
</evidence>
<dbReference type="InterPro" id="IPR029063">
    <property type="entry name" value="SAM-dependent_MTases_sf"/>
</dbReference>
<dbReference type="CDD" id="cd04186">
    <property type="entry name" value="GT_2_like_c"/>
    <property type="match status" value="1"/>
</dbReference>
<keyword evidence="1" id="KW-1003">Cell membrane</keyword>
<dbReference type="InterPro" id="IPR007554">
    <property type="entry name" value="Glycerophosphate_synth"/>
</dbReference>
<sequence>MKKASQGIKARQFRSATQRGQIGPELLYERQREVISSAVLPLLEPSDRLLDIGCADGQFSLLYAQKVAKVKGIDLGSELIRQARDQAAKIGAANVQFEAVDIFEFGRSERFEAVSLMGVLTTITDDLSAARVLLRAAEVLSDDGILILKDSVLVGADSSVTLVTDSYEAVYRTESSYLALVRSLGFELSSRHPLLTMDNYQQTSILYVFRQLLPKPVEKPHSSLRVACYGSMPFHFRSLRPLSACFEKSLLSLDIAEVMAWRPDVIAVADGWSVEFWRDYCDAHGATLVAMRHGSVTRYGYAEPQYNLADYMCGSAWDIEDTLLSGVRPRQGFLLTGNAWVDQVFRLPKRVPVRDCPTILFAPTYNPELSAAVYFGERLVPLIRQVFPTARIIIKPHPAIVQYEHAFVVEKERFRNLMAVWRMQAASDSLVELIDDPEASIADSFAEADILVADRSSLLFEFMALDRPILLYSSEKRVEHWEYNPSAPGNAWRDIGLEFQDDDEFLSLLGDVFGAHERRCRKAQVERTQALHGRYQDGLSTQRVASAIANLPRVTVVINGYDEQRSLLLVENVTQEWPSAHVVLIGQVIDRAGVNSYSSLLQWTNVLEKQGGKTGLFLLLEGHSWMQPGSFHPLSVALAESGKGTFRGRRHTLSAAVDTAMDDGGEAAWLRKRLFKVLGRTCWQLVTYDALMCEVAHLRSQLSEAAMQVWWHSLTTPGPEPTNSLYVTPGPGVTKLVGSVHYLFGEESRLSITSDIRSDWYGRGRLRLHLAALDQKNYSHFPVGLTFTVNGLVLEQRFEIAEATQAFDIFFAPDAQGRAEVGIFCNGSFPGMQGLVGSISLAGTFDEVEVLLSVVDSDQAERPFPHVVRLTDDLAESLTDYQAWSSPRRFGVEQKALIAGRAAGSEPRTQMLAVLHGNVLDVELLARTLSSIGSQLYPVAGVVVMAVEGQGPTPTTADQWQPVDSWYGLAQVLESTGADWFMVMEVGDVLAEHACLLIAEHVQQHPGWQFCYVDEDVQVKGGGYTNPLFKPNINLDLLRSYPYLGPRVAVAARSYLDLQGFADDIGQLGPYDFAFRVIEIYGLDAVGHIPEVLIHAHCSFGEWVSRPDVQPFIAPVVSRHLGRLNVPHEIYAGALSVINRVAYGYSGEPKISLIIPTKDQLFYLRRCIESIFEKTSYPNYEIIIVDNGSTDAATCEWLQGIRDLKTQQLRVIDYPEAFNYSAMNNLAVAHSTGDYLILLNNDTEVIQPDWIQALLNHARRPEVGVVGAKLHFPDGRIQHAGVVLGLDGPADHAFIGLPADDPGYMHRMVVDQNYLAVTAACLMVPRSLYLEVGGLDEGDFRVSYNDVDFCLKIRQAGYLCVWTPYAVLMHEGSVSQREVDKSSQSEKVTRFTAEQLSMYDRWLPVIANDPSYNRNLALTKPGFELDPREAGWKPLVTSLSPRILAIPADDSGCGHYRIYQPFEALRERALIEGGIGADILSPAEIDRIAPDTIVLQRQILDEQINMIQRLKRYSTAFRVFELDDYLPNLPLKSVHREHMPKDVLKSLRRALSLVDRFVVSTDALAEQFGDLHSDIRVVNNRLPIKWWGNLTPHKAASSRPRVGWAGGIGHQGDLELIHDVVRDLANEVDWIFLGYCPESLRAYVKEFHHGVQIEQYPQRLADLALDLAIAPLEDNVFNACKSNLRLLEYGACGYPVVCSDVRAYAGSLDVVRVKNRYKNWVEAIRAQVGDLPASRLAGQRLRAQVMGNWLLDEKGVLDWQAAWLPS</sequence>
<dbReference type="GO" id="GO:0047355">
    <property type="term" value="F:CDP-glycerol glycerophosphotransferase activity"/>
    <property type="evidence" value="ECO:0007669"/>
    <property type="project" value="InterPro"/>
</dbReference>
<keyword evidence="1" id="KW-0472">Membrane</keyword>
<dbReference type="Gene3D" id="3.40.50.150">
    <property type="entry name" value="Vaccinia Virus protein VP39"/>
    <property type="match status" value="1"/>
</dbReference>
<dbReference type="Pfam" id="PF13847">
    <property type="entry name" value="Methyltransf_31"/>
    <property type="match status" value="1"/>
</dbReference>
<dbReference type="Pfam" id="PF00535">
    <property type="entry name" value="Glycos_transf_2"/>
    <property type="match status" value="1"/>
</dbReference>
<dbReference type="InterPro" id="IPR001173">
    <property type="entry name" value="Glyco_trans_2-like"/>
</dbReference>
<dbReference type="KEGG" id="por:APT59_15050"/>
<dbReference type="OrthoDB" id="9179784at2"/>
<dbReference type="Gene3D" id="3.40.50.12580">
    <property type="match status" value="1"/>
</dbReference>
<dbReference type="Gene3D" id="3.90.550.10">
    <property type="entry name" value="Spore Coat Polysaccharide Biosynthesis Protein SpsA, Chain A"/>
    <property type="match status" value="2"/>
</dbReference>
<dbReference type="EMBL" id="CP013987">
    <property type="protein sequence ID" value="ALZ85447.1"/>
    <property type="molecule type" value="Genomic_DNA"/>
</dbReference>
<dbReference type="SUPFAM" id="SSF53335">
    <property type="entry name" value="S-adenosyl-L-methionine-dependent methyltransferases"/>
    <property type="match status" value="1"/>
</dbReference>
<dbReference type="Pfam" id="PF04464">
    <property type="entry name" value="Glyphos_transf"/>
    <property type="match status" value="1"/>
</dbReference>
<evidence type="ECO:0000259" key="3">
    <source>
        <dbReference type="Pfam" id="PF13847"/>
    </source>
</evidence>
<feature type="domain" description="Glycosyltransferase 2-like" evidence="2">
    <location>
        <begin position="1152"/>
        <end position="1269"/>
    </location>
</feature>
<gene>
    <name evidence="4" type="ORF">APT59_15050</name>
</gene>
<keyword evidence="1" id="KW-0997">Cell inner membrane</keyword>
<dbReference type="Proteomes" id="UP000064137">
    <property type="component" value="Chromosome"/>
</dbReference>
<dbReference type="SUPFAM" id="SSF53448">
    <property type="entry name" value="Nucleotide-diphospho-sugar transferases"/>
    <property type="match status" value="2"/>
</dbReference>
<dbReference type="InterPro" id="IPR025714">
    <property type="entry name" value="Methyltranfer_dom"/>
</dbReference>
<accession>A0A0U4VQX3</accession>
<dbReference type="Gene3D" id="3.40.50.2000">
    <property type="entry name" value="Glycogen Phosphorylase B"/>
    <property type="match status" value="1"/>
</dbReference>
<dbReference type="CDD" id="cd02440">
    <property type="entry name" value="AdoMet_MTases"/>
    <property type="match status" value="1"/>
</dbReference>
<reference evidence="4 5" key="1">
    <citation type="submission" date="2016-01" db="EMBL/GenBank/DDBJ databases">
        <title>Annotation of Pseudomonas oryzihabitans USDA-ARS-USMARC-56511.</title>
        <authorList>
            <person name="Harhay G.P."/>
            <person name="Harhay D.M."/>
            <person name="Smith T.P.L."/>
            <person name="Bono J.L."/>
            <person name="Heaton M.P."/>
            <person name="Clawson M.L."/>
            <person name="Chitko-Mckown C.G."/>
            <person name="Capik S.F."/>
            <person name="DeDonder K.D."/>
            <person name="Apley M.D."/>
            <person name="Lubbers B.V."/>
            <person name="White B.J."/>
            <person name="Larson R.L."/>
        </authorList>
    </citation>
    <scope>NUCLEOTIDE SEQUENCE [LARGE SCALE GENOMIC DNA]</scope>
    <source>
        <strain evidence="4 5">USDA-ARS-USMARC-56511</strain>
    </source>
</reference>
<dbReference type="GO" id="GO:0016020">
    <property type="term" value="C:membrane"/>
    <property type="evidence" value="ECO:0007669"/>
    <property type="project" value="InterPro"/>
</dbReference>
<protein>
    <recommendedName>
        <fullName evidence="6">Glycosyltransferase</fullName>
    </recommendedName>
</protein>
<proteinExistence type="predicted"/>
<dbReference type="PANTHER" id="PTHR43179">
    <property type="entry name" value="RHAMNOSYLTRANSFERASE WBBL"/>
    <property type="match status" value="1"/>
</dbReference>
<organism evidence="4 5">
    <name type="scientific">Pseudomonas oryzihabitans</name>
    <dbReference type="NCBI Taxonomy" id="47885"/>
    <lineage>
        <taxon>Bacteria</taxon>
        <taxon>Pseudomonadati</taxon>
        <taxon>Pseudomonadota</taxon>
        <taxon>Gammaproteobacteria</taxon>
        <taxon>Pseudomonadales</taxon>
        <taxon>Pseudomonadaceae</taxon>
        <taxon>Pseudomonas</taxon>
    </lineage>
</organism>